<keyword evidence="2" id="KW-1185">Reference proteome</keyword>
<accession>A0ABP7XR76</accession>
<name>A0ABP7XR76_9ACTN</name>
<sequence>MLSPLDPSASFAGTGTFYDTAGRSNSALARLTDNQPTLLLLRVAAKAWNGAEREATEPRIHAQIAVFRPVESGNPLVQLPPRAPPHQPQVFGPGADVVLARCHLLAGA</sequence>
<organism evidence="1 2">
    <name type="scientific">Nocardioides fonticola</name>
    <dbReference type="NCBI Taxonomy" id="450363"/>
    <lineage>
        <taxon>Bacteria</taxon>
        <taxon>Bacillati</taxon>
        <taxon>Actinomycetota</taxon>
        <taxon>Actinomycetes</taxon>
        <taxon>Propionibacteriales</taxon>
        <taxon>Nocardioidaceae</taxon>
        <taxon>Nocardioides</taxon>
    </lineage>
</organism>
<dbReference type="EMBL" id="BAAAZH010000024">
    <property type="protein sequence ID" value="GAA4124190.1"/>
    <property type="molecule type" value="Genomic_DNA"/>
</dbReference>
<gene>
    <name evidence="1" type="ORF">GCM10022215_31690</name>
</gene>
<reference evidence="2" key="1">
    <citation type="journal article" date="2019" name="Int. J. Syst. Evol. Microbiol.">
        <title>The Global Catalogue of Microorganisms (GCM) 10K type strain sequencing project: providing services to taxonomists for standard genome sequencing and annotation.</title>
        <authorList>
            <consortium name="The Broad Institute Genomics Platform"/>
            <consortium name="The Broad Institute Genome Sequencing Center for Infectious Disease"/>
            <person name="Wu L."/>
            <person name="Ma J."/>
        </authorList>
    </citation>
    <scope>NUCLEOTIDE SEQUENCE [LARGE SCALE GENOMIC DNA]</scope>
    <source>
        <strain evidence="2">JCM 16703</strain>
    </source>
</reference>
<comment type="caution">
    <text evidence="1">The sequence shown here is derived from an EMBL/GenBank/DDBJ whole genome shotgun (WGS) entry which is preliminary data.</text>
</comment>
<evidence type="ECO:0000313" key="1">
    <source>
        <dbReference type="EMBL" id="GAA4124190.1"/>
    </source>
</evidence>
<protein>
    <submittedName>
        <fullName evidence="1">Uncharacterized protein</fullName>
    </submittedName>
</protein>
<proteinExistence type="predicted"/>
<dbReference type="Proteomes" id="UP001501495">
    <property type="component" value="Unassembled WGS sequence"/>
</dbReference>
<evidence type="ECO:0000313" key="2">
    <source>
        <dbReference type="Proteomes" id="UP001501495"/>
    </source>
</evidence>